<keyword evidence="4" id="KW-0378">Hydrolase</keyword>
<feature type="region of interest" description="Disordered" evidence="6">
    <location>
        <begin position="329"/>
        <end position="378"/>
    </location>
</feature>
<dbReference type="GO" id="GO:0004857">
    <property type="term" value="F:enzyme inhibitor activity"/>
    <property type="evidence" value="ECO:0007669"/>
    <property type="project" value="InterPro"/>
</dbReference>
<dbReference type="CDD" id="cd15798">
    <property type="entry name" value="PMEI-like_3"/>
    <property type="match status" value="1"/>
</dbReference>
<sequence>MEYCRLLRLSDSGGSSHLFPAIYSPNCRGIGRQPVIISLVFIIVISVAVPVLGHQGNSGHGRILASQTISRTCGLTLYPSLCVKMLAKFLDDVEAAAAMDERDLVHISLNVTLQRFSKALYFTSAFSTLPMAPMERSAYLDCIELLDDSVDALSRSIATVGGGIGKSPGSTASTSQDVVTWLSAAMTNQDTCSDGFDEVSCSVKDQVATQLRDLPELVSNCLAIFAAATRKPCIHLLFLHVADADKEEKGFPRWLGRRERRLLQMSVGDIQADIVVSKDGNGTCNTIAEAIKKAPENSARLTVIYVRAGRYEEDNLKVGRKKMNLMFIGDGKPVRPQAHGDAEEHRDRPEPQGPEPEHRHIDPCMPDPRRLGPSPVGRLPDIPGQALEALLPDRVHAIVHRRPRQPLRMARVECHFCPRHAILRRVQELRPWRGSRPKGQLARLQSDKFGDRGQQIHHRPVYIRIVVVTVDPGGVLARALGIVDVLMTASGVDGEGKASLED</sequence>
<evidence type="ECO:0000256" key="3">
    <source>
        <dbReference type="ARBA" id="ARBA00007786"/>
    </source>
</evidence>
<reference evidence="9 10" key="1">
    <citation type="journal article" date="2023" name="Hortic Res">
        <title>Pangenome of water caltrop reveals structural variations and asymmetric subgenome divergence after allopolyploidization.</title>
        <authorList>
            <person name="Zhang X."/>
            <person name="Chen Y."/>
            <person name="Wang L."/>
            <person name="Yuan Y."/>
            <person name="Fang M."/>
            <person name="Shi L."/>
            <person name="Lu R."/>
            <person name="Comes H.P."/>
            <person name="Ma Y."/>
            <person name="Chen Y."/>
            <person name="Huang G."/>
            <person name="Zhou Y."/>
            <person name="Zheng Z."/>
            <person name="Qiu Y."/>
        </authorList>
    </citation>
    <scope>NUCLEOTIDE SEQUENCE [LARGE SCALE GENOMIC DNA]</scope>
    <source>
        <strain evidence="9">F231</strain>
    </source>
</reference>
<evidence type="ECO:0000313" key="10">
    <source>
        <dbReference type="Proteomes" id="UP001346149"/>
    </source>
</evidence>
<dbReference type="Gene3D" id="1.20.140.40">
    <property type="entry name" value="Invertase/pectin methylesterase inhibitor family protein"/>
    <property type="match status" value="1"/>
</dbReference>
<dbReference type="InterPro" id="IPR035513">
    <property type="entry name" value="Invertase/methylesterase_inhib"/>
</dbReference>
<dbReference type="InterPro" id="IPR012334">
    <property type="entry name" value="Pectin_lyas_fold"/>
</dbReference>
<dbReference type="Pfam" id="PF04043">
    <property type="entry name" value="PMEI"/>
    <property type="match status" value="1"/>
</dbReference>
<evidence type="ECO:0000256" key="5">
    <source>
        <dbReference type="ARBA" id="ARBA00023085"/>
    </source>
</evidence>
<comment type="caution">
    <text evidence="9">The sequence shown here is derived from an EMBL/GenBank/DDBJ whole genome shotgun (WGS) entry which is preliminary data.</text>
</comment>
<feature type="transmembrane region" description="Helical" evidence="7">
    <location>
        <begin position="35"/>
        <end position="53"/>
    </location>
</feature>
<comment type="similarity">
    <text evidence="2">In the N-terminal section; belongs to the PMEI family.</text>
</comment>
<evidence type="ECO:0000256" key="4">
    <source>
        <dbReference type="ARBA" id="ARBA00022801"/>
    </source>
</evidence>
<dbReference type="Pfam" id="PF01095">
    <property type="entry name" value="Pectinesterase"/>
    <property type="match status" value="1"/>
</dbReference>
<dbReference type="InterPro" id="IPR006501">
    <property type="entry name" value="Pectinesterase_inhib_dom"/>
</dbReference>
<comment type="similarity">
    <text evidence="3">In the C-terminal section; belongs to the pectinesterase family.</text>
</comment>
<dbReference type="PANTHER" id="PTHR31707">
    <property type="entry name" value="PECTINESTERASE"/>
    <property type="match status" value="1"/>
</dbReference>
<dbReference type="AlphaFoldDB" id="A0AAN7M9S6"/>
<dbReference type="EMBL" id="JAXQNO010000008">
    <property type="protein sequence ID" value="KAK4792430.1"/>
    <property type="molecule type" value="Genomic_DNA"/>
</dbReference>
<dbReference type="GO" id="GO:0030599">
    <property type="term" value="F:pectinesterase activity"/>
    <property type="evidence" value="ECO:0007669"/>
    <property type="project" value="InterPro"/>
</dbReference>
<evidence type="ECO:0000259" key="8">
    <source>
        <dbReference type="SMART" id="SM00856"/>
    </source>
</evidence>
<dbReference type="SUPFAM" id="SSF51126">
    <property type="entry name" value="Pectin lyase-like"/>
    <property type="match status" value="1"/>
</dbReference>
<dbReference type="NCBIfam" id="TIGR01614">
    <property type="entry name" value="PME_inhib"/>
    <property type="match status" value="1"/>
</dbReference>
<dbReference type="SUPFAM" id="SSF101148">
    <property type="entry name" value="Plant invertase/pectin methylesterase inhibitor"/>
    <property type="match status" value="1"/>
</dbReference>
<evidence type="ECO:0000256" key="6">
    <source>
        <dbReference type="SAM" id="MobiDB-lite"/>
    </source>
</evidence>
<dbReference type="GO" id="GO:0042545">
    <property type="term" value="P:cell wall modification"/>
    <property type="evidence" value="ECO:0007669"/>
    <property type="project" value="InterPro"/>
</dbReference>
<dbReference type="SMART" id="SM00856">
    <property type="entry name" value="PMEI"/>
    <property type="match status" value="1"/>
</dbReference>
<comment type="pathway">
    <text evidence="1">Glycan metabolism; pectin degradation; 2-dehydro-3-deoxy-D-gluconate from pectin: step 1/5.</text>
</comment>
<keyword evidence="7" id="KW-1133">Transmembrane helix</keyword>
<proteinExistence type="inferred from homology"/>
<gene>
    <name evidence="9" type="ORF">SAY86_022865</name>
</gene>
<protein>
    <recommendedName>
        <fullName evidence="8">Pectinesterase inhibitor domain-containing protein</fullName>
    </recommendedName>
</protein>
<keyword evidence="7" id="KW-0812">Transmembrane</keyword>
<evidence type="ECO:0000256" key="1">
    <source>
        <dbReference type="ARBA" id="ARBA00005184"/>
    </source>
</evidence>
<evidence type="ECO:0000313" key="9">
    <source>
        <dbReference type="EMBL" id="KAK4792430.1"/>
    </source>
</evidence>
<dbReference type="Gene3D" id="2.160.20.10">
    <property type="entry name" value="Single-stranded right-handed beta-helix, Pectin lyase-like"/>
    <property type="match status" value="1"/>
</dbReference>
<organism evidence="9 10">
    <name type="scientific">Trapa natans</name>
    <name type="common">Water chestnut</name>
    <dbReference type="NCBI Taxonomy" id="22666"/>
    <lineage>
        <taxon>Eukaryota</taxon>
        <taxon>Viridiplantae</taxon>
        <taxon>Streptophyta</taxon>
        <taxon>Embryophyta</taxon>
        <taxon>Tracheophyta</taxon>
        <taxon>Spermatophyta</taxon>
        <taxon>Magnoliopsida</taxon>
        <taxon>eudicotyledons</taxon>
        <taxon>Gunneridae</taxon>
        <taxon>Pentapetalae</taxon>
        <taxon>rosids</taxon>
        <taxon>malvids</taxon>
        <taxon>Myrtales</taxon>
        <taxon>Lythraceae</taxon>
        <taxon>Trapa</taxon>
    </lineage>
</organism>
<feature type="domain" description="Pectinesterase inhibitor" evidence="8">
    <location>
        <begin position="64"/>
        <end position="224"/>
    </location>
</feature>
<name>A0AAN7M9S6_TRANT</name>
<keyword evidence="5" id="KW-0063">Aspartyl esterase</keyword>
<dbReference type="InterPro" id="IPR000070">
    <property type="entry name" value="Pectinesterase_cat"/>
</dbReference>
<dbReference type="Proteomes" id="UP001346149">
    <property type="component" value="Unassembled WGS sequence"/>
</dbReference>
<accession>A0AAN7M9S6</accession>
<feature type="compositionally biased region" description="Basic and acidic residues" evidence="6">
    <location>
        <begin position="338"/>
        <end position="370"/>
    </location>
</feature>
<keyword evidence="10" id="KW-1185">Reference proteome</keyword>
<dbReference type="InterPro" id="IPR011050">
    <property type="entry name" value="Pectin_lyase_fold/virulence"/>
</dbReference>
<keyword evidence="7" id="KW-0472">Membrane</keyword>
<evidence type="ECO:0000256" key="2">
    <source>
        <dbReference type="ARBA" id="ARBA00006027"/>
    </source>
</evidence>
<evidence type="ECO:0000256" key="7">
    <source>
        <dbReference type="SAM" id="Phobius"/>
    </source>
</evidence>